<name>A0A5C5X3W0_9PLAN</name>
<feature type="domain" description="FHA" evidence="7">
    <location>
        <begin position="34"/>
        <end position="83"/>
    </location>
</feature>
<sequence length="578" mass="64206">MSRCEGGNAVFEATLLVIQGPDQGSRIDLGKPPVRIGRGVQNDVRILDKEMSRQHAVFQWDGEAWVINDRNSSNGTFVNGMLVETAQLRRGDQIQLGRTIFLFSAELPEIAASASSQIHLIGQRGGQDNSRIVSQAPPDASHLSVGREQAGANLQILYQITEEAVRPTSTCEELLERILQLTLDAVGADRGCILVTDSKTDRIEPRVVSYRHGVDSTERMPISTTIVEYVIQHGQGVRTTDAQRDARFDGGQSIMQAGIREAMCVPMRGRYELMGVIYVDTNSVNSLGMEMTQLSLNRFNDHLLRLLLAVGRQSALALENLRYQESMISAERLAAVGQTVAIMSHHIKNILQGVRGGSYLVDMGLKDENLELIQKGWGIVERNQDRIYNLVMDMLTFSKERDPKLEFVSIKDVIEDVCELMEKRLEDRGIELVVDVPEDLPKSMVDPEGFHRAILNFVVNAIDALEDRDEPLLTMRCRYQESDETFQLDIEDNGTGIDPVDMPKLFSLFESSKGSAGTGLGLSVSRKVLREHGGEITLDSEIGKGTCFHLVWPFIKDDQVSKEDSQPEPPQSGSTTLP</sequence>
<dbReference type="SUPFAM" id="SSF55874">
    <property type="entry name" value="ATPase domain of HSP90 chaperone/DNA topoisomerase II/histidine kinase"/>
    <property type="match status" value="1"/>
</dbReference>
<evidence type="ECO:0000256" key="5">
    <source>
        <dbReference type="ARBA" id="ARBA00022777"/>
    </source>
</evidence>
<organism evidence="9 10">
    <name type="scientific">Thalassoglobus neptunius</name>
    <dbReference type="NCBI Taxonomy" id="1938619"/>
    <lineage>
        <taxon>Bacteria</taxon>
        <taxon>Pseudomonadati</taxon>
        <taxon>Planctomycetota</taxon>
        <taxon>Planctomycetia</taxon>
        <taxon>Planctomycetales</taxon>
        <taxon>Planctomycetaceae</taxon>
        <taxon>Thalassoglobus</taxon>
    </lineage>
</organism>
<dbReference type="PRINTS" id="PR00344">
    <property type="entry name" value="BCTRLSENSOR"/>
</dbReference>
<dbReference type="CDD" id="cd00060">
    <property type="entry name" value="FHA"/>
    <property type="match status" value="1"/>
</dbReference>
<dbReference type="CDD" id="cd00075">
    <property type="entry name" value="HATPase"/>
    <property type="match status" value="1"/>
</dbReference>
<keyword evidence="10" id="KW-1185">Reference proteome</keyword>
<protein>
    <recommendedName>
        <fullName evidence="2">histidine kinase</fullName>
        <ecNumber evidence="2">2.7.13.3</ecNumber>
    </recommendedName>
</protein>
<feature type="region of interest" description="Disordered" evidence="6">
    <location>
        <begin position="559"/>
        <end position="578"/>
    </location>
</feature>
<comment type="caution">
    <text evidence="9">The sequence shown here is derived from an EMBL/GenBank/DDBJ whole genome shotgun (WGS) entry which is preliminary data.</text>
</comment>
<dbReference type="GO" id="GO:0009927">
    <property type="term" value="F:histidine phosphotransfer kinase activity"/>
    <property type="evidence" value="ECO:0007669"/>
    <property type="project" value="TreeGrafter"/>
</dbReference>
<evidence type="ECO:0000259" key="8">
    <source>
        <dbReference type="PROSITE" id="PS50109"/>
    </source>
</evidence>
<evidence type="ECO:0000256" key="3">
    <source>
        <dbReference type="ARBA" id="ARBA00022553"/>
    </source>
</evidence>
<dbReference type="GO" id="GO:0000155">
    <property type="term" value="F:phosphorelay sensor kinase activity"/>
    <property type="evidence" value="ECO:0007669"/>
    <property type="project" value="InterPro"/>
</dbReference>
<dbReference type="InterPro" id="IPR036890">
    <property type="entry name" value="HATPase_C_sf"/>
</dbReference>
<dbReference type="CDD" id="cd00082">
    <property type="entry name" value="HisKA"/>
    <property type="match status" value="1"/>
</dbReference>
<dbReference type="InterPro" id="IPR005467">
    <property type="entry name" value="His_kinase_dom"/>
</dbReference>
<dbReference type="SUPFAM" id="SSF55781">
    <property type="entry name" value="GAF domain-like"/>
    <property type="match status" value="1"/>
</dbReference>
<dbReference type="RefSeq" id="WP_146507491.1">
    <property type="nucleotide sequence ID" value="NZ_SIHI01000001.1"/>
</dbReference>
<dbReference type="SUPFAM" id="SSF47384">
    <property type="entry name" value="Homodimeric domain of signal transducing histidine kinase"/>
    <property type="match status" value="1"/>
</dbReference>
<dbReference type="InterPro" id="IPR003594">
    <property type="entry name" value="HATPase_dom"/>
</dbReference>
<keyword evidence="3" id="KW-0597">Phosphoprotein</keyword>
<dbReference type="InterPro" id="IPR008984">
    <property type="entry name" value="SMAD_FHA_dom_sf"/>
</dbReference>
<evidence type="ECO:0000256" key="4">
    <source>
        <dbReference type="ARBA" id="ARBA00022679"/>
    </source>
</evidence>
<dbReference type="Pfam" id="PF00498">
    <property type="entry name" value="FHA"/>
    <property type="match status" value="1"/>
</dbReference>
<dbReference type="GO" id="GO:0005886">
    <property type="term" value="C:plasma membrane"/>
    <property type="evidence" value="ECO:0007669"/>
    <property type="project" value="TreeGrafter"/>
</dbReference>
<dbReference type="Gene3D" id="1.10.287.130">
    <property type="match status" value="1"/>
</dbReference>
<dbReference type="InterPro" id="IPR004358">
    <property type="entry name" value="Sig_transdc_His_kin-like_C"/>
</dbReference>
<dbReference type="InterPro" id="IPR003018">
    <property type="entry name" value="GAF"/>
</dbReference>
<dbReference type="Pfam" id="PF01590">
    <property type="entry name" value="GAF"/>
    <property type="match status" value="1"/>
</dbReference>
<comment type="catalytic activity">
    <reaction evidence="1">
        <text>ATP + protein L-histidine = ADP + protein N-phospho-L-histidine.</text>
        <dbReference type="EC" id="2.7.13.3"/>
    </reaction>
</comment>
<evidence type="ECO:0000313" key="10">
    <source>
        <dbReference type="Proteomes" id="UP000317243"/>
    </source>
</evidence>
<dbReference type="InterPro" id="IPR036097">
    <property type="entry name" value="HisK_dim/P_sf"/>
</dbReference>
<dbReference type="Gene3D" id="2.60.200.20">
    <property type="match status" value="1"/>
</dbReference>
<gene>
    <name evidence="9" type="primary">zraS_1</name>
    <name evidence="9" type="ORF">KOR42_10180</name>
</gene>
<dbReference type="Gene3D" id="3.30.565.10">
    <property type="entry name" value="Histidine kinase-like ATPase, C-terminal domain"/>
    <property type="match status" value="1"/>
</dbReference>
<reference evidence="9 10" key="1">
    <citation type="submission" date="2019-02" db="EMBL/GenBank/DDBJ databases">
        <title>Deep-cultivation of Planctomycetes and their phenomic and genomic characterization uncovers novel biology.</title>
        <authorList>
            <person name="Wiegand S."/>
            <person name="Jogler M."/>
            <person name="Boedeker C."/>
            <person name="Pinto D."/>
            <person name="Vollmers J."/>
            <person name="Rivas-Marin E."/>
            <person name="Kohn T."/>
            <person name="Peeters S.H."/>
            <person name="Heuer A."/>
            <person name="Rast P."/>
            <person name="Oberbeckmann S."/>
            <person name="Bunk B."/>
            <person name="Jeske O."/>
            <person name="Meyerdierks A."/>
            <person name="Storesund J.E."/>
            <person name="Kallscheuer N."/>
            <person name="Luecker S."/>
            <person name="Lage O.M."/>
            <person name="Pohl T."/>
            <person name="Merkel B.J."/>
            <person name="Hornburger P."/>
            <person name="Mueller R.-W."/>
            <person name="Bruemmer F."/>
            <person name="Labrenz M."/>
            <person name="Spormann A.M."/>
            <person name="Op Den Camp H."/>
            <person name="Overmann J."/>
            <person name="Amann R."/>
            <person name="Jetten M.S.M."/>
            <person name="Mascher T."/>
            <person name="Medema M.H."/>
            <person name="Devos D.P."/>
            <person name="Kaster A.-K."/>
            <person name="Ovreas L."/>
            <person name="Rohde M."/>
            <person name="Galperin M.Y."/>
            <person name="Jogler C."/>
        </authorList>
    </citation>
    <scope>NUCLEOTIDE SEQUENCE [LARGE SCALE GENOMIC DNA]</scope>
    <source>
        <strain evidence="9 10">KOR42</strain>
    </source>
</reference>
<accession>A0A5C5X3W0</accession>
<dbReference type="InterPro" id="IPR003661">
    <property type="entry name" value="HisK_dim/P_dom"/>
</dbReference>
<feature type="domain" description="Histidine kinase" evidence="8">
    <location>
        <begin position="342"/>
        <end position="556"/>
    </location>
</feature>
<dbReference type="PROSITE" id="PS50006">
    <property type="entry name" value="FHA_DOMAIN"/>
    <property type="match status" value="1"/>
</dbReference>
<dbReference type="PROSITE" id="PS50109">
    <property type="entry name" value="HIS_KIN"/>
    <property type="match status" value="1"/>
</dbReference>
<dbReference type="SMART" id="SM00387">
    <property type="entry name" value="HATPase_c"/>
    <property type="match status" value="1"/>
</dbReference>
<dbReference type="EC" id="2.7.13.3" evidence="2"/>
<dbReference type="OrthoDB" id="9765274at2"/>
<keyword evidence="4 9" id="KW-0808">Transferase</keyword>
<dbReference type="Proteomes" id="UP000317243">
    <property type="component" value="Unassembled WGS sequence"/>
</dbReference>
<evidence type="ECO:0000313" key="9">
    <source>
        <dbReference type="EMBL" id="TWT57656.1"/>
    </source>
</evidence>
<dbReference type="EMBL" id="SIHI01000001">
    <property type="protein sequence ID" value="TWT57656.1"/>
    <property type="molecule type" value="Genomic_DNA"/>
</dbReference>
<dbReference type="InterPro" id="IPR000253">
    <property type="entry name" value="FHA_dom"/>
</dbReference>
<dbReference type="Pfam" id="PF02518">
    <property type="entry name" value="HATPase_c"/>
    <property type="match status" value="1"/>
</dbReference>
<dbReference type="PANTHER" id="PTHR43047">
    <property type="entry name" value="TWO-COMPONENT HISTIDINE PROTEIN KINASE"/>
    <property type="match status" value="1"/>
</dbReference>
<dbReference type="SMART" id="SM00065">
    <property type="entry name" value="GAF"/>
    <property type="match status" value="1"/>
</dbReference>
<dbReference type="SMART" id="SM00240">
    <property type="entry name" value="FHA"/>
    <property type="match status" value="1"/>
</dbReference>
<evidence type="ECO:0000256" key="6">
    <source>
        <dbReference type="SAM" id="MobiDB-lite"/>
    </source>
</evidence>
<evidence type="ECO:0000256" key="2">
    <source>
        <dbReference type="ARBA" id="ARBA00012438"/>
    </source>
</evidence>
<proteinExistence type="predicted"/>
<dbReference type="Gene3D" id="3.30.450.40">
    <property type="match status" value="1"/>
</dbReference>
<evidence type="ECO:0000256" key="1">
    <source>
        <dbReference type="ARBA" id="ARBA00000085"/>
    </source>
</evidence>
<keyword evidence="5" id="KW-0418">Kinase</keyword>
<dbReference type="SUPFAM" id="SSF49879">
    <property type="entry name" value="SMAD/FHA domain"/>
    <property type="match status" value="1"/>
</dbReference>
<dbReference type="InterPro" id="IPR029016">
    <property type="entry name" value="GAF-like_dom_sf"/>
</dbReference>
<evidence type="ECO:0000259" key="7">
    <source>
        <dbReference type="PROSITE" id="PS50006"/>
    </source>
</evidence>
<dbReference type="AlphaFoldDB" id="A0A5C5X3W0"/>
<dbReference type="PANTHER" id="PTHR43047:SF72">
    <property type="entry name" value="OSMOSENSING HISTIDINE PROTEIN KINASE SLN1"/>
    <property type="match status" value="1"/>
</dbReference>